<protein>
    <submittedName>
        <fullName evidence="3">Altronate dehydratase</fullName>
    </submittedName>
</protein>
<dbReference type="OrthoDB" id="214896at2157"/>
<proteinExistence type="predicted"/>
<evidence type="ECO:0000259" key="2">
    <source>
        <dbReference type="SMART" id="SM00858"/>
    </source>
</evidence>
<sequence length="104" mass="10878">MKGRVLDDALLRLSASDNVGTTVDDLDADTEIETDDRTVVLAGDVPFGHKVALEPVDSGGEVRKYGEVIGTATQAIAVGEWVHTHNCESTRGRGDRAAAGGETA</sequence>
<dbReference type="CDD" id="cd11613">
    <property type="entry name" value="SAF_AH_GD"/>
    <property type="match status" value="1"/>
</dbReference>
<dbReference type="InterPro" id="IPR044144">
    <property type="entry name" value="SAF_UxaA/GarD"/>
</dbReference>
<gene>
    <name evidence="3" type="primary">uxaA_2</name>
    <name evidence="3" type="ORF">BN996_02951</name>
</gene>
<dbReference type="SMART" id="SM00858">
    <property type="entry name" value="SAF"/>
    <property type="match status" value="1"/>
</dbReference>
<dbReference type="InterPro" id="IPR052172">
    <property type="entry name" value="UxaA_altronate/galactarate_dh"/>
</dbReference>
<feature type="domain" description="SAF" evidence="2">
    <location>
        <begin position="17"/>
        <end position="88"/>
    </location>
</feature>
<reference evidence="4" key="1">
    <citation type="submission" date="2015-03" db="EMBL/GenBank/DDBJ databases">
        <authorList>
            <person name="Urmite Genomes"/>
        </authorList>
    </citation>
    <scope>NUCLEOTIDE SEQUENCE [LARGE SCALE GENOMIC DNA]</scope>
    <source>
        <strain evidence="4">Arc-Hr</strain>
    </source>
</reference>
<keyword evidence="1" id="KW-0456">Lyase</keyword>
<dbReference type="InterPro" id="IPR013974">
    <property type="entry name" value="SAF"/>
</dbReference>
<dbReference type="AlphaFoldDB" id="A0A0D6JV06"/>
<dbReference type="RefSeq" id="WP_089780256.1">
    <property type="nucleotide sequence ID" value="NZ_CABLRR010000003.1"/>
</dbReference>
<organism evidence="3 4">
    <name type="scientific">Haloferax massiliensis</name>
    <dbReference type="NCBI Taxonomy" id="1476858"/>
    <lineage>
        <taxon>Archaea</taxon>
        <taxon>Methanobacteriati</taxon>
        <taxon>Methanobacteriota</taxon>
        <taxon>Stenosarchaea group</taxon>
        <taxon>Halobacteria</taxon>
        <taxon>Halobacteriales</taxon>
        <taxon>Haloferacaceae</taxon>
        <taxon>Haloferax</taxon>
    </lineage>
</organism>
<dbReference type="GO" id="GO:0019698">
    <property type="term" value="P:D-galacturonate catabolic process"/>
    <property type="evidence" value="ECO:0007669"/>
    <property type="project" value="TreeGrafter"/>
</dbReference>
<evidence type="ECO:0000313" key="4">
    <source>
        <dbReference type="Proteomes" id="UP000198902"/>
    </source>
</evidence>
<dbReference type="Pfam" id="PF08666">
    <property type="entry name" value="SAF"/>
    <property type="match status" value="1"/>
</dbReference>
<dbReference type="PANTHER" id="PTHR30536">
    <property type="entry name" value="ALTRONATE/GALACTARATE DEHYDRATASE"/>
    <property type="match status" value="1"/>
</dbReference>
<dbReference type="Gene3D" id="2.30.130.110">
    <property type="match status" value="1"/>
</dbReference>
<dbReference type="PANTHER" id="PTHR30536:SF5">
    <property type="entry name" value="ALTRONATE DEHYDRATASE"/>
    <property type="match status" value="1"/>
</dbReference>
<dbReference type="GO" id="GO:0016829">
    <property type="term" value="F:lyase activity"/>
    <property type="evidence" value="ECO:0007669"/>
    <property type="project" value="UniProtKB-KW"/>
</dbReference>
<evidence type="ECO:0000256" key="1">
    <source>
        <dbReference type="ARBA" id="ARBA00023239"/>
    </source>
</evidence>
<accession>A0A0D6JV06</accession>
<keyword evidence="4" id="KW-1185">Reference proteome</keyword>
<evidence type="ECO:0000313" key="3">
    <source>
        <dbReference type="EMBL" id="CQR52046.1"/>
    </source>
</evidence>
<name>A0A0D6JV06_9EURY</name>
<dbReference type="Proteomes" id="UP000198902">
    <property type="component" value="Unassembled WGS sequence"/>
</dbReference>
<dbReference type="EMBL" id="CSTE01000003">
    <property type="protein sequence ID" value="CQR52046.1"/>
    <property type="molecule type" value="Genomic_DNA"/>
</dbReference>